<evidence type="ECO:0000313" key="7">
    <source>
        <dbReference type="EMBL" id="ASV72858.1"/>
    </source>
</evidence>
<evidence type="ECO:0000256" key="5">
    <source>
        <dbReference type="SAM" id="MobiDB-lite"/>
    </source>
</evidence>
<organism evidence="7 8">
    <name type="scientific">Thermogutta terrifontis</name>
    <dbReference type="NCBI Taxonomy" id="1331910"/>
    <lineage>
        <taxon>Bacteria</taxon>
        <taxon>Pseudomonadati</taxon>
        <taxon>Planctomycetota</taxon>
        <taxon>Planctomycetia</taxon>
        <taxon>Pirellulales</taxon>
        <taxon>Thermoguttaceae</taxon>
        <taxon>Thermogutta</taxon>
    </lineage>
</organism>
<dbReference type="KEGG" id="ttf:THTE_0256"/>
<dbReference type="Gene3D" id="1.20.1530.20">
    <property type="match status" value="1"/>
</dbReference>
<sequence>MLRHYLERFLPVWLVLLCLVAFVWSKQSAQQPDPFLLSRPYLPHLIALTMLAIGSLLAREELLGVFQRWPLVFFGTAVQYSSMPALAYLSSQVWGLKGPWLIGCLMVGCVPGAMASNVLTLIARGNVSYSVSLTTSATLLSPLVVPFVMWLTVGRFAKFPVVRTGVELLFMVVLPVAVGFALSQFSTLWRKTAEKIGPIIANLVILWIIAVVVAANRTQLYAVNGILVAALGMINFGGYAAGYLAAIAARLPVGMRRALTLEIGMQNAGLGTTLALSLFPDQPQAAIPCALYTFGCMFTGTLLSRWMASFPIPPSSAGKQRSSRTANSTSQMDCQSEAS</sequence>
<feature type="transmembrane region" description="Helical" evidence="6">
    <location>
        <begin position="41"/>
        <end position="58"/>
    </location>
</feature>
<dbReference type="AlphaFoldDB" id="A0A286RA70"/>
<dbReference type="PANTHER" id="PTHR10361">
    <property type="entry name" value="SODIUM-BILE ACID COTRANSPORTER"/>
    <property type="match status" value="1"/>
</dbReference>
<dbReference type="InterPro" id="IPR038770">
    <property type="entry name" value="Na+/solute_symporter_sf"/>
</dbReference>
<keyword evidence="2 6" id="KW-0812">Transmembrane</keyword>
<dbReference type="OrthoDB" id="9806785at2"/>
<evidence type="ECO:0000256" key="4">
    <source>
        <dbReference type="ARBA" id="ARBA00023136"/>
    </source>
</evidence>
<dbReference type="EMBL" id="CP018477">
    <property type="protein sequence ID" value="ASV72858.1"/>
    <property type="molecule type" value="Genomic_DNA"/>
</dbReference>
<dbReference type="PANTHER" id="PTHR10361:SF28">
    <property type="entry name" value="P3 PROTEIN-RELATED"/>
    <property type="match status" value="1"/>
</dbReference>
<accession>A0A286RA70</accession>
<dbReference type="GO" id="GO:0016020">
    <property type="term" value="C:membrane"/>
    <property type="evidence" value="ECO:0007669"/>
    <property type="project" value="UniProtKB-SubCell"/>
</dbReference>
<proteinExistence type="predicted"/>
<dbReference type="InterPro" id="IPR004710">
    <property type="entry name" value="Bilac:Na_transpt"/>
</dbReference>
<protein>
    <submittedName>
        <fullName evidence="7">Bile acid:sodium symporter</fullName>
    </submittedName>
</protein>
<feature type="compositionally biased region" description="Polar residues" evidence="5">
    <location>
        <begin position="317"/>
        <end position="339"/>
    </location>
</feature>
<feature type="transmembrane region" description="Helical" evidence="6">
    <location>
        <begin position="70"/>
        <end position="88"/>
    </location>
</feature>
<comment type="subcellular location">
    <subcellularLocation>
        <location evidence="1">Membrane</location>
        <topology evidence="1">Multi-pass membrane protein</topology>
    </subcellularLocation>
</comment>
<dbReference type="RefSeq" id="WP_095413655.1">
    <property type="nucleotide sequence ID" value="NZ_CP018477.1"/>
</dbReference>
<evidence type="ECO:0000313" key="8">
    <source>
        <dbReference type="Proteomes" id="UP000215086"/>
    </source>
</evidence>
<feature type="transmembrane region" description="Helical" evidence="6">
    <location>
        <begin position="168"/>
        <end position="189"/>
    </location>
</feature>
<dbReference type="Proteomes" id="UP000215086">
    <property type="component" value="Chromosome"/>
</dbReference>
<gene>
    <name evidence="7" type="ORF">THTE_0256</name>
</gene>
<keyword evidence="8" id="KW-1185">Reference proteome</keyword>
<evidence type="ECO:0000256" key="1">
    <source>
        <dbReference type="ARBA" id="ARBA00004141"/>
    </source>
</evidence>
<dbReference type="Pfam" id="PF01758">
    <property type="entry name" value="SBF"/>
    <property type="match status" value="1"/>
</dbReference>
<feature type="transmembrane region" description="Helical" evidence="6">
    <location>
        <begin position="100"/>
        <end position="122"/>
    </location>
</feature>
<feature type="region of interest" description="Disordered" evidence="5">
    <location>
        <begin position="314"/>
        <end position="339"/>
    </location>
</feature>
<evidence type="ECO:0000256" key="2">
    <source>
        <dbReference type="ARBA" id="ARBA00022692"/>
    </source>
</evidence>
<feature type="transmembrane region" description="Helical" evidence="6">
    <location>
        <begin position="221"/>
        <end position="246"/>
    </location>
</feature>
<keyword evidence="4 6" id="KW-0472">Membrane</keyword>
<evidence type="ECO:0000256" key="3">
    <source>
        <dbReference type="ARBA" id="ARBA00022989"/>
    </source>
</evidence>
<name>A0A286RA70_9BACT</name>
<evidence type="ECO:0000256" key="6">
    <source>
        <dbReference type="SAM" id="Phobius"/>
    </source>
</evidence>
<dbReference type="InterPro" id="IPR002657">
    <property type="entry name" value="BilAc:Na_symport/Acr3"/>
</dbReference>
<feature type="transmembrane region" description="Helical" evidence="6">
    <location>
        <begin position="129"/>
        <end position="148"/>
    </location>
</feature>
<feature type="transmembrane region" description="Helical" evidence="6">
    <location>
        <begin position="196"/>
        <end position="215"/>
    </location>
</feature>
<keyword evidence="3 6" id="KW-1133">Transmembrane helix</keyword>
<reference evidence="7 8" key="1">
    <citation type="journal article" name="Front. Microbiol.">
        <title>Sugar Metabolism of the First Thermophilic Planctomycete Thermogutta terrifontis: Comparative Genomic and Transcriptomic Approaches.</title>
        <authorList>
            <person name="Elcheninov A.G."/>
            <person name="Menzel P."/>
            <person name="Gudbergsdottir S.R."/>
            <person name="Slesarev A.I."/>
            <person name="Kadnikov V.V."/>
            <person name="Krogh A."/>
            <person name="Bonch-Osmolovskaya E.A."/>
            <person name="Peng X."/>
            <person name="Kublanov I.V."/>
        </authorList>
    </citation>
    <scope>NUCLEOTIDE SEQUENCE [LARGE SCALE GENOMIC DNA]</scope>
    <source>
        <strain evidence="7 8">R1</strain>
    </source>
</reference>